<protein>
    <submittedName>
        <fullName evidence="2">DJ-1/PfpI family protein</fullName>
    </submittedName>
</protein>
<accession>A0A5M6A9M7</accession>
<dbReference type="Gene3D" id="3.40.50.880">
    <property type="match status" value="1"/>
</dbReference>
<name>A0A5M6A9M7_9BACE</name>
<dbReference type="SUPFAM" id="SSF52317">
    <property type="entry name" value="Class I glutamine amidotransferase-like"/>
    <property type="match status" value="1"/>
</dbReference>
<dbReference type="InterPro" id="IPR029062">
    <property type="entry name" value="Class_I_gatase-like"/>
</dbReference>
<comment type="caution">
    <text evidence="2">The sequence shown here is derived from an EMBL/GenBank/DDBJ whole genome shotgun (WGS) entry which is preliminary data.</text>
</comment>
<evidence type="ECO:0000313" key="2">
    <source>
        <dbReference type="EMBL" id="KAA5409195.1"/>
    </source>
</evidence>
<dbReference type="PANTHER" id="PTHR48094:SF5">
    <property type="entry name" value="PROTEIN DJ-1 HOMOLOG"/>
    <property type="match status" value="1"/>
</dbReference>
<dbReference type="PANTHER" id="PTHR48094">
    <property type="entry name" value="PROTEIN/NUCLEIC ACID DEGLYCASE DJ-1-RELATED"/>
    <property type="match status" value="1"/>
</dbReference>
<gene>
    <name evidence="2" type="ORF">F2Y86_12295</name>
</gene>
<dbReference type="InterPro" id="IPR050325">
    <property type="entry name" value="Prot/Nucl_acid_deglycase"/>
</dbReference>
<dbReference type="CDD" id="cd03135">
    <property type="entry name" value="GATase1_DJ-1"/>
    <property type="match status" value="1"/>
</dbReference>
<dbReference type="RefSeq" id="WP_149949777.1">
    <property type="nucleotide sequence ID" value="NZ_RCXI01000012.1"/>
</dbReference>
<dbReference type="AlphaFoldDB" id="A0A5M6A9M7"/>
<dbReference type="EMBL" id="VVYW01000008">
    <property type="protein sequence ID" value="KAA5409195.1"/>
    <property type="molecule type" value="Genomic_DNA"/>
</dbReference>
<proteinExistence type="predicted"/>
<dbReference type="GO" id="GO:0005737">
    <property type="term" value="C:cytoplasm"/>
    <property type="evidence" value="ECO:0007669"/>
    <property type="project" value="TreeGrafter"/>
</dbReference>
<dbReference type="Pfam" id="PF01965">
    <property type="entry name" value="DJ-1_PfpI"/>
    <property type="match status" value="1"/>
</dbReference>
<feature type="domain" description="DJ-1/PfpI" evidence="1">
    <location>
        <begin position="1"/>
        <end position="175"/>
    </location>
</feature>
<dbReference type="Proteomes" id="UP000325055">
    <property type="component" value="Unassembled WGS sequence"/>
</dbReference>
<evidence type="ECO:0000313" key="3">
    <source>
        <dbReference type="Proteomes" id="UP000325055"/>
    </source>
</evidence>
<organism evidence="2 3">
    <name type="scientific">Bacteroides cellulosilyticus</name>
    <dbReference type="NCBI Taxonomy" id="246787"/>
    <lineage>
        <taxon>Bacteria</taxon>
        <taxon>Pseudomonadati</taxon>
        <taxon>Bacteroidota</taxon>
        <taxon>Bacteroidia</taxon>
        <taxon>Bacteroidales</taxon>
        <taxon>Bacteroidaceae</taxon>
        <taxon>Bacteroides</taxon>
    </lineage>
</organism>
<sequence length="192" mass="21528">MKLLVFLTKGFETIEFSVFIDVMGWARTDFGCKIDVVTCSLNRRVVSSFNVPVMVDKTIDEVSADEYDALAIPGGFEEFGFYEEAYHEKLMDLIRRFDAQKKWIATVCVGALAVGKSGVLKGRKATTYHLRGAHKQKVLQDFGAIVVNEPIVVDDNIITSYCPQTSYGVAFLLLEKLTSYHEMCLVKEAMGF</sequence>
<evidence type="ECO:0000259" key="1">
    <source>
        <dbReference type="Pfam" id="PF01965"/>
    </source>
</evidence>
<dbReference type="InterPro" id="IPR002818">
    <property type="entry name" value="DJ-1/PfpI"/>
</dbReference>
<reference evidence="2 3" key="1">
    <citation type="journal article" date="2019" name="Nat. Med.">
        <title>A library of human gut bacterial isolates paired with longitudinal multiomics data enables mechanistic microbiome research.</title>
        <authorList>
            <person name="Poyet M."/>
            <person name="Groussin M."/>
            <person name="Gibbons S.M."/>
            <person name="Avila-Pacheco J."/>
            <person name="Jiang X."/>
            <person name="Kearney S.M."/>
            <person name="Perrotta A.R."/>
            <person name="Berdy B."/>
            <person name="Zhao S."/>
            <person name="Lieberman T.D."/>
            <person name="Swanson P.K."/>
            <person name="Smith M."/>
            <person name="Roesemann S."/>
            <person name="Alexander J.E."/>
            <person name="Rich S.A."/>
            <person name="Livny J."/>
            <person name="Vlamakis H."/>
            <person name="Clish C."/>
            <person name="Bullock K."/>
            <person name="Deik A."/>
            <person name="Scott J."/>
            <person name="Pierce K.A."/>
            <person name="Xavier R.J."/>
            <person name="Alm E.J."/>
        </authorList>
    </citation>
    <scope>NUCLEOTIDE SEQUENCE [LARGE SCALE GENOMIC DNA]</scope>
    <source>
        <strain evidence="2 3">BIOML-A7</strain>
    </source>
</reference>